<evidence type="ECO:0000256" key="1">
    <source>
        <dbReference type="SAM" id="Phobius"/>
    </source>
</evidence>
<evidence type="ECO:0000313" key="2">
    <source>
        <dbReference type="EMBL" id="UZJ23726.1"/>
    </source>
</evidence>
<organism evidence="2 3">
    <name type="scientific">Rhodococcus antarcticus</name>
    <dbReference type="NCBI Taxonomy" id="2987751"/>
    <lineage>
        <taxon>Bacteria</taxon>
        <taxon>Bacillati</taxon>
        <taxon>Actinomycetota</taxon>
        <taxon>Actinomycetes</taxon>
        <taxon>Mycobacteriales</taxon>
        <taxon>Nocardiaceae</taxon>
        <taxon>Rhodococcus</taxon>
    </lineage>
</organism>
<proteinExistence type="predicted"/>
<feature type="transmembrane region" description="Helical" evidence="1">
    <location>
        <begin position="12"/>
        <end position="29"/>
    </location>
</feature>
<dbReference type="RefSeq" id="WP_265381834.1">
    <property type="nucleotide sequence ID" value="NZ_CP110615.1"/>
</dbReference>
<keyword evidence="1" id="KW-0812">Transmembrane</keyword>
<keyword evidence="1" id="KW-1133">Transmembrane helix</keyword>
<evidence type="ECO:0008006" key="4">
    <source>
        <dbReference type="Google" id="ProtNLM"/>
    </source>
</evidence>
<sequence length="138" mass="15164">MDDLSFLGEAVKNPVVVVVVIVVVLSSFISERAAKIAGPVGALGRWWGERQLRRMEREQAIEEARRRGESAQVAHLTAEVRGLTAEVRRLADVVDTRESLLVEWDLWAFDAARIAAANGVALPPPPRGRRLLPIPPSP</sequence>
<name>A0ABY6NXH9_9NOCA</name>
<dbReference type="EMBL" id="CP110615">
    <property type="protein sequence ID" value="UZJ23726.1"/>
    <property type="molecule type" value="Genomic_DNA"/>
</dbReference>
<keyword evidence="3" id="KW-1185">Reference proteome</keyword>
<keyword evidence="1" id="KW-0472">Membrane</keyword>
<accession>A0ABY6NXH9</accession>
<reference evidence="2" key="1">
    <citation type="submission" date="2022-10" db="EMBL/GenBank/DDBJ databases">
        <title>Rhodococcus sp.75.</title>
        <authorList>
            <person name="Sun M."/>
        </authorList>
    </citation>
    <scope>NUCLEOTIDE SEQUENCE</scope>
    <source>
        <strain evidence="2">75</strain>
    </source>
</reference>
<gene>
    <name evidence="2" type="ORF">RHODO2019_10955</name>
</gene>
<evidence type="ECO:0000313" key="3">
    <source>
        <dbReference type="Proteomes" id="UP001164965"/>
    </source>
</evidence>
<protein>
    <recommendedName>
        <fullName evidence="4">Sec-independent protein translocase protein TatB</fullName>
    </recommendedName>
</protein>
<dbReference type="Proteomes" id="UP001164965">
    <property type="component" value="Chromosome"/>
</dbReference>